<gene>
    <name evidence="15" type="ORF">SANBI_003215</name>
</gene>
<dbReference type="PROSITE" id="PS50885">
    <property type="entry name" value="HAMP"/>
    <property type="match status" value="1"/>
</dbReference>
<evidence type="ECO:0000313" key="16">
    <source>
        <dbReference type="Proteomes" id="UP001304340"/>
    </source>
</evidence>
<keyword evidence="6 12" id="KW-0812">Transmembrane</keyword>
<evidence type="ECO:0000256" key="2">
    <source>
        <dbReference type="ARBA" id="ARBA00004236"/>
    </source>
</evidence>
<sequence length="567" mass="58879">MSAVPAADDRGHAQSRRRPWTLRRQLVALLIGLVLLICSILAVVSTLSLRSELVGQIEDDLRQASSRAVDRPLKDLGGSSTPPASGCPDGGDCSAADPGQAPSQYQVPGQGAGDIDVLLSGSTVVHAGYVDESGDFRSLVGTDALATLEALATDGRIHEVDLGDLGSFLAISTTTPSGDTVVTAVSTAPADDPLRSYVAVEVALIVLAVLLAAAAATVLVRRALRPLERVAGAALRVSELQLDRGEVEQIHGVDPQDTDERTEVGTVGAALNRMLGHVESSLAARHESETQVRQFVADASHELRTPLASIRGYAELVRRSPDDVPVDTLRALDRIESEALRMGALVEDLLLLARLDAGRPLEREEVDLTLLAVDALADAHAASHDHVWELDLLSTERTGSTGSAESTGSTDSPGSTDGTEGTDDADDDAPAPDVVVRGDEARLRQVFVNLLSNARVHTPPGTRVVLGLRAEPGTVVVSVTDDGPGIAPALLPSLFQRFSRGDSARNRVGGSTGLGLAIAQAIVQEHGGTLTAHSPAQPLGGGPGTGPRGTGEASCGATFEVRLPRSG</sequence>
<dbReference type="InterPro" id="IPR036097">
    <property type="entry name" value="HisK_dim/P_sf"/>
</dbReference>
<comment type="catalytic activity">
    <reaction evidence="1">
        <text>ATP + protein L-histidine = ADP + protein N-phospho-L-histidine.</text>
        <dbReference type="EC" id="2.7.13.3"/>
    </reaction>
</comment>
<evidence type="ECO:0000256" key="10">
    <source>
        <dbReference type="ARBA" id="ARBA00023136"/>
    </source>
</evidence>
<dbReference type="PANTHER" id="PTHR45436:SF5">
    <property type="entry name" value="SENSOR HISTIDINE KINASE TRCS"/>
    <property type="match status" value="1"/>
</dbReference>
<dbReference type="Gene3D" id="1.10.287.130">
    <property type="match status" value="1"/>
</dbReference>
<evidence type="ECO:0000256" key="7">
    <source>
        <dbReference type="ARBA" id="ARBA00022777"/>
    </source>
</evidence>
<evidence type="ECO:0000256" key="3">
    <source>
        <dbReference type="ARBA" id="ARBA00012438"/>
    </source>
</evidence>
<dbReference type="EC" id="2.7.13.3" evidence="3"/>
<evidence type="ECO:0000256" key="9">
    <source>
        <dbReference type="ARBA" id="ARBA00023012"/>
    </source>
</evidence>
<dbReference type="KEGG" id="sbil:SANBI_003215"/>
<dbReference type="Pfam" id="PF00672">
    <property type="entry name" value="HAMP"/>
    <property type="match status" value="1"/>
</dbReference>
<feature type="compositionally biased region" description="Acidic residues" evidence="11">
    <location>
        <begin position="420"/>
        <end position="430"/>
    </location>
</feature>
<reference evidence="16" key="1">
    <citation type="submission" date="2023-11" db="EMBL/GenBank/DDBJ databases">
        <authorList>
            <person name="Helweg L.P."/>
            <person name="Kiel A."/>
            <person name="Hitz F."/>
            <person name="Ruckert-Reed C."/>
            <person name="Busche T."/>
            <person name="Kaltschmidt B."/>
            <person name="Kaltschmidt C."/>
        </authorList>
    </citation>
    <scope>NUCLEOTIDE SEQUENCE [LARGE SCALE GENOMIC DNA]</scope>
    <source>
        <strain evidence="16">4.1</strain>
    </source>
</reference>
<keyword evidence="5" id="KW-0808">Transferase</keyword>
<evidence type="ECO:0000256" key="11">
    <source>
        <dbReference type="SAM" id="MobiDB-lite"/>
    </source>
</evidence>
<dbReference type="PROSITE" id="PS50109">
    <property type="entry name" value="HIS_KIN"/>
    <property type="match status" value="1"/>
</dbReference>
<accession>A0AAF0Z2P0</accession>
<evidence type="ECO:0000256" key="4">
    <source>
        <dbReference type="ARBA" id="ARBA00022553"/>
    </source>
</evidence>
<dbReference type="InterPro" id="IPR004358">
    <property type="entry name" value="Sig_transdc_His_kin-like_C"/>
</dbReference>
<evidence type="ECO:0000256" key="6">
    <source>
        <dbReference type="ARBA" id="ARBA00022692"/>
    </source>
</evidence>
<keyword evidence="16" id="KW-1185">Reference proteome</keyword>
<dbReference type="GO" id="GO:0005886">
    <property type="term" value="C:plasma membrane"/>
    <property type="evidence" value="ECO:0007669"/>
    <property type="project" value="UniProtKB-SubCell"/>
</dbReference>
<evidence type="ECO:0000256" key="1">
    <source>
        <dbReference type="ARBA" id="ARBA00000085"/>
    </source>
</evidence>
<dbReference type="RefSeq" id="WP_319156803.1">
    <property type="nucleotide sequence ID" value="NZ_CP138359.1"/>
</dbReference>
<dbReference type="InterPro" id="IPR003594">
    <property type="entry name" value="HATPase_dom"/>
</dbReference>
<dbReference type="SUPFAM" id="SSF47384">
    <property type="entry name" value="Homodimeric domain of signal transducing histidine kinase"/>
    <property type="match status" value="1"/>
</dbReference>
<feature type="transmembrane region" description="Helical" evidence="12">
    <location>
        <begin position="26"/>
        <end position="49"/>
    </location>
</feature>
<dbReference type="InterPro" id="IPR050428">
    <property type="entry name" value="TCS_sensor_his_kinase"/>
</dbReference>
<keyword evidence="10 12" id="KW-0472">Membrane</keyword>
<keyword evidence="9" id="KW-0902">Two-component regulatory system</keyword>
<feature type="region of interest" description="Disordered" evidence="11">
    <location>
        <begin position="397"/>
        <end position="433"/>
    </location>
</feature>
<dbReference type="PANTHER" id="PTHR45436">
    <property type="entry name" value="SENSOR HISTIDINE KINASE YKOH"/>
    <property type="match status" value="1"/>
</dbReference>
<evidence type="ECO:0000256" key="5">
    <source>
        <dbReference type="ARBA" id="ARBA00022679"/>
    </source>
</evidence>
<dbReference type="InterPro" id="IPR003660">
    <property type="entry name" value="HAMP_dom"/>
</dbReference>
<dbReference type="Pfam" id="PF00512">
    <property type="entry name" value="HisKA"/>
    <property type="match status" value="1"/>
</dbReference>
<keyword evidence="8 12" id="KW-1133">Transmembrane helix</keyword>
<dbReference type="GO" id="GO:0005524">
    <property type="term" value="F:ATP binding"/>
    <property type="evidence" value="ECO:0007669"/>
    <property type="project" value="UniProtKB-KW"/>
</dbReference>
<dbReference type="PRINTS" id="PR00344">
    <property type="entry name" value="BCTRLSENSOR"/>
</dbReference>
<evidence type="ECO:0000259" key="13">
    <source>
        <dbReference type="PROSITE" id="PS50109"/>
    </source>
</evidence>
<dbReference type="AlphaFoldDB" id="A0AAF0Z2P0"/>
<dbReference type="SUPFAM" id="SSF55874">
    <property type="entry name" value="ATPase domain of HSP90 chaperone/DNA topoisomerase II/histidine kinase"/>
    <property type="match status" value="1"/>
</dbReference>
<keyword evidence="4" id="KW-0597">Phosphoprotein</keyword>
<organism evidence="15 16">
    <name type="scientific">Sanguibacter biliveldensis</name>
    <dbReference type="NCBI Taxonomy" id="3030830"/>
    <lineage>
        <taxon>Bacteria</taxon>
        <taxon>Bacillati</taxon>
        <taxon>Actinomycetota</taxon>
        <taxon>Actinomycetes</taxon>
        <taxon>Micrococcales</taxon>
        <taxon>Sanguibacteraceae</taxon>
        <taxon>Sanguibacter</taxon>
    </lineage>
</organism>
<keyword evidence="15" id="KW-0547">Nucleotide-binding</keyword>
<evidence type="ECO:0000259" key="14">
    <source>
        <dbReference type="PROSITE" id="PS50885"/>
    </source>
</evidence>
<feature type="region of interest" description="Disordered" evidence="11">
    <location>
        <begin position="68"/>
        <end position="108"/>
    </location>
</feature>
<dbReference type="SMART" id="SM00387">
    <property type="entry name" value="HATPase_c"/>
    <property type="match status" value="1"/>
</dbReference>
<name>A0AAF0Z2P0_9MICO</name>
<dbReference type="SMART" id="SM00304">
    <property type="entry name" value="HAMP"/>
    <property type="match status" value="1"/>
</dbReference>
<keyword evidence="7" id="KW-0418">Kinase</keyword>
<dbReference type="Pfam" id="PF02518">
    <property type="entry name" value="HATPase_c"/>
    <property type="match status" value="1"/>
</dbReference>
<keyword evidence="15" id="KW-0067">ATP-binding</keyword>
<dbReference type="CDD" id="cd00082">
    <property type="entry name" value="HisKA"/>
    <property type="match status" value="1"/>
</dbReference>
<proteinExistence type="predicted"/>
<feature type="domain" description="Histidine kinase" evidence="13">
    <location>
        <begin position="298"/>
        <end position="567"/>
    </location>
</feature>
<dbReference type="InterPro" id="IPR036890">
    <property type="entry name" value="HATPase_C_sf"/>
</dbReference>
<feature type="domain" description="HAMP" evidence="14">
    <location>
        <begin position="221"/>
        <end position="283"/>
    </location>
</feature>
<feature type="compositionally biased region" description="Low complexity" evidence="11">
    <location>
        <begin position="397"/>
        <end position="419"/>
    </location>
</feature>
<protein>
    <recommendedName>
        <fullName evidence="3">histidine kinase</fullName>
        <ecNumber evidence="3">2.7.13.3</ecNumber>
    </recommendedName>
</protein>
<dbReference type="GO" id="GO:0000155">
    <property type="term" value="F:phosphorelay sensor kinase activity"/>
    <property type="evidence" value="ECO:0007669"/>
    <property type="project" value="InterPro"/>
</dbReference>
<evidence type="ECO:0000256" key="8">
    <source>
        <dbReference type="ARBA" id="ARBA00022989"/>
    </source>
</evidence>
<dbReference type="Gene3D" id="6.10.340.10">
    <property type="match status" value="1"/>
</dbReference>
<feature type="region of interest" description="Disordered" evidence="11">
    <location>
        <begin position="530"/>
        <end position="567"/>
    </location>
</feature>
<dbReference type="CDD" id="cd00075">
    <property type="entry name" value="HATPase"/>
    <property type="match status" value="1"/>
</dbReference>
<dbReference type="Proteomes" id="UP001304340">
    <property type="component" value="Chromosome"/>
</dbReference>
<dbReference type="InterPro" id="IPR003661">
    <property type="entry name" value="HisK_dim/P_dom"/>
</dbReference>
<dbReference type="Gene3D" id="3.30.565.10">
    <property type="entry name" value="Histidine kinase-like ATPase, C-terminal domain"/>
    <property type="match status" value="1"/>
</dbReference>
<dbReference type="FunFam" id="1.10.287.130:FF:000001">
    <property type="entry name" value="Two-component sensor histidine kinase"/>
    <property type="match status" value="1"/>
</dbReference>
<dbReference type="SMART" id="SM00388">
    <property type="entry name" value="HisKA"/>
    <property type="match status" value="1"/>
</dbReference>
<comment type="subcellular location">
    <subcellularLocation>
        <location evidence="2">Cell membrane</location>
    </subcellularLocation>
</comment>
<feature type="compositionally biased region" description="Gly residues" evidence="11">
    <location>
        <begin position="539"/>
        <end position="549"/>
    </location>
</feature>
<evidence type="ECO:0000313" key="15">
    <source>
        <dbReference type="EMBL" id="WPF81893.1"/>
    </source>
</evidence>
<dbReference type="InterPro" id="IPR005467">
    <property type="entry name" value="His_kinase_dom"/>
</dbReference>
<dbReference type="EMBL" id="CP138359">
    <property type="protein sequence ID" value="WPF81893.1"/>
    <property type="molecule type" value="Genomic_DNA"/>
</dbReference>
<evidence type="ECO:0000256" key="12">
    <source>
        <dbReference type="SAM" id="Phobius"/>
    </source>
</evidence>